<evidence type="ECO:0000256" key="4">
    <source>
        <dbReference type="PROSITE-ProRule" id="PRU00335"/>
    </source>
</evidence>
<dbReference type="PANTHER" id="PTHR47506">
    <property type="entry name" value="TRANSCRIPTIONAL REGULATORY PROTEIN"/>
    <property type="match status" value="1"/>
</dbReference>
<gene>
    <name evidence="6" type="ORF">GR183_08805</name>
</gene>
<dbReference type="PROSITE" id="PS01081">
    <property type="entry name" value="HTH_TETR_1"/>
    <property type="match status" value="1"/>
</dbReference>
<organism evidence="6 7">
    <name type="scientific">Stappia sediminis</name>
    <dbReference type="NCBI Taxonomy" id="2692190"/>
    <lineage>
        <taxon>Bacteria</taxon>
        <taxon>Pseudomonadati</taxon>
        <taxon>Pseudomonadota</taxon>
        <taxon>Alphaproteobacteria</taxon>
        <taxon>Hyphomicrobiales</taxon>
        <taxon>Stappiaceae</taxon>
        <taxon>Stappia</taxon>
    </lineage>
</organism>
<dbReference type="InterPro" id="IPR001647">
    <property type="entry name" value="HTH_TetR"/>
</dbReference>
<keyword evidence="2 4" id="KW-0238">DNA-binding</keyword>
<dbReference type="PANTHER" id="PTHR47506:SF10">
    <property type="entry name" value="TRANSCRIPTIONAL REGULATORY PROTEIN"/>
    <property type="match status" value="1"/>
</dbReference>
<dbReference type="Gene3D" id="1.10.357.10">
    <property type="entry name" value="Tetracycline Repressor, domain 2"/>
    <property type="match status" value="1"/>
</dbReference>
<dbReference type="SUPFAM" id="SSF48498">
    <property type="entry name" value="Tetracyclin repressor-like, C-terminal domain"/>
    <property type="match status" value="1"/>
</dbReference>
<dbReference type="RefSeq" id="WP_160775234.1">
    <property type="nucleotide sequence ID" value="NZ_WUMV01000003.1"/>
</dbReference>
<comment type="caution">
    <text evidence="6">The sequence shown here is derived from an EMBL/GenBank/DDBJ whole genome shotgun (WGS) entry which is preliminary data.</text>
</comment>
<dbReference type="Proteomes" id="UP000433101">
    <property type="component" value="Unassembled WGS sequence"/>
</dbReference>
<sequence length="205" mass="22865">MGRPRQFEIDAALEMAMRVFWSKGYEATTLPDLLGAMRISRGSFYKAFHDKRAVYLAALERYNRTRVLETVAMLQKAGTDSGRERIEALFKALAERPDRSGCFLCNAAVDRAPHDPEIEERVNAMVQRLEQGFRLALEGDRPNIDPDVLDETAKSLVVNYLGLQVLDATGLNEQMAESCRLQVSRMLEAAVGGGNGLDERAGDNR</sequence>
<keyword evidence="3" id="KW-0804">Transcription</keyword>
<name>A0A7X3LTY8_9HYPH</name>
<evidence type="ECO:0000313" key="6">
    <source>
        <dbReference type="EMBL" id="MXN65005.1"/>
    </source>
</evidence>
<reference evidence="6 7" key="1">
    <citation type="submission" date="2019-12" db="EMBL/GenBank/DDBJ databases">
        <authorList>
            <person name="Li M."/>
        </authorList>
    </citation>
    <scope>NUCLEOTIDE SEQUENCE [LARGE SCALE GENOMIC DNA]</scope>
    <source>
        <strain evidence="6 7">GBMRC 2046</strain>
    </source>
</reference>
<evidence type="ECO:0000256" key="2">
    <source>
        <dbReference type="ARBA" id="ARBA00023125"/>
    </source>
</evidence>
<keyword evidence="1" id="KW-0805">Transcription regulation</keyword>
<dbReference type="InterPro" id="IPR009057">
    <property type="entry name" value="Homeodomain-like_sf"/>
</dbReference>
<dbReference type="EMBL" id="WUMV01000003">
    <property type="protein sequence ID" value="MXN65005.1"/>
    <property type="molecule type" value="Genomic_DNA"/>
</dbReference>
<keyword evidence="7" id="KW-1185">Reference proteome</keyword>
<dbReference type="PROSITE" id="PS50977">
    <property type="entry name" value="HTH_TETR_2"/>
    <property type="match status" value="1"/>
</dbReference>
<proteinExistence type="predicted"/>
<dbReference type="GO" id="GO:0003677">
    <property type="term" value="F:DNA binding"/>
    <property type="evidence" value="ECO:0007669"/>
    <property type="project" value="UniProtKB-UniRule"/>
</dbReference>
<evidence type="ECO:0000256" key="3">
    <source>
        <dbReference type="ARBA" id="ARBA00023163"/>
    </source>
</evidence>
<protein>
    <submittedName>
        <fullName evidence="6">TetR family transcriptional regulator</fullName>
    </submittedName>
</protein>
<feature type="DNA-binding region" description="H-T-H motif" evidence="4">
    <location>
        <begin position="29"/>
        <end position="48"/>
    </location>
</feature>
<dbReference type="Pfam" id="PF00440">
    <property type="entry name" value="TetR_N"/>
    <property type="match status" value="1"/>
</dbReference>
<dbReference type="AlphaFoldDB" id="A0A7X3LTY8"/>
<dbReference type="InterPro" id="IPR036271">
    <property type="entry name" value="Tet_transcr_reg_TetR-rel_C_sf"/>
</dbReference>
<evidence type="ECO:0000259" key="5">
    <source>
        <dbReference type="PROSITE" id="PS50977"/>
    </source>
</evidence>
<feature type="domain" description="HTH tetR-type" evidence="5">
    <location>
        <begin position="6"/>
        <end position="66"/>
    </location>
</feature>
<dbReference type="Gene3D" id="1.10.10.60">
    <property type="entry name" value="Homeodomain-like"/>
    <property type="match status" value="1"/>
</dbReference>
<dbReference type="InterPro" id="IPR023772">
    <property type="entry name" value="DNA-bd_HTH_TetR-type_CS"/>
</dbReference>
<accession>A0A7X3LTY8</accession>
<evidence type="ECO:0000256" key="1">
    <source>
        <dbReference type="ARBA" id="ARBA00023015"/>
    </source>
</evidence>
<evidence type="ECO:0000313" key="7">
    <source>
        <dbReference type="Proteomes" id="UP000433101"/>
    </source>
</evidence>
<dbReference type="SUPFAM" id="SSF46689">
    <property type="entry name" value="Homeodomain-like"/>
    <property type="match status" value="1"/>
</dbReference>